<sequence length="258" mass="28437">MEGLITTLSSKYFPKKNLQKVVASEEFWFPGRWVGAVSLLISPLLLLAGALLRFRFHFFFPQQLQAFDQYPILMQTSYSLFLAGNLFLWPAILTLTHLIGKVKPAWGLWGGTMVILGLFARTFHAGIDHMAFQLVDNLHLEAATKLVASSYGAFHIVSALSACIFFGWIVLAIGAYLSGIFGWFSSIALASMAALMMGVLKGSSWVSLLAICGLCLALLPLGIQLLWAKPRPTKKSLLKWSLLMITLVSFLFFSGQLG</sequence>
<evidence type="ECO:0000313" key="2">
    <source>
        <dbReference type="EMBL" id="MDO1446992.1"/>
    </source>
</evidence>
<dbReference type="EMBL" id="JAUKPO010000005">
    <property type="protein sequence ID" value="MDO1446992.1"/>
    <property type="molecule type" value="Genomic_DNA"/>
</dbReference>
<name>A0ABT8R4G8_9BACT</name>
<reference evidence="2" key="1">
    <citation type="submission" date="2023-07" db="EMBL/GenBank/DDBJ databases">
        <title>The genome sequence of Rhodocytophaga aerolata KACC 12507.</title>
        <authorList>
            <person name="Zhang X."/>
        </authorList>
    </citation>
    <scope>NUCLEOTIDE SEQUENCE</scope>
    <source>
        <strain evidence="2">KACC 12507</strain>
    </source>
</reference>
<keyword evidence="1" id="KW-0812">Transmembrane</keyword>
<feature type="transmembrane region" description="Helical" evidence="1">
    <location>
        <begin position="240"/>
        <end position="257"/>
    </location>
</feature>
<proteinExistence type="predicted"/>
<comment type="caution">
    <text evidence="2">The sequence shown here is derived from an EMBL/GenBank/DDBJ whole genome shotgun (WGS) entry which is preliminary data.</text>
</comment>
<keyword evidence="1" id="KW-0472">Membrane</keyword>
<keyword evidence="3" id="KW-1185">Reference proteome</keyword>
<feature type="transmembrane region" description="Helical" evidence="1">
    <location>
        <begin position="76"/>
        <end position="99"/>
    </location>
</feature>
<organism evidence="2 3">
    <name type="scientific">Rhodocytophaga aerolata</name>
    <dbReference type="NCBI Taxonomy" id="455078"/>
    <lineage>
        <taxon>Bacteria</taxon>
        <taxon>Pseudomonadati</taxon>
        <taxon>Bacteroidota</taxon>
        <taxon>Cytophagia</taxon>
        <taxon>Cytophagales</taxon>
        <taxon>Rhodocytophagaceae</taxon>
        <taxon>Rhodocytophaga</taxon>
    </lineage>
</organism>
<evidence type="ECO:0008006" key="4">
    <source>
        <dbReference type="Google" id="ProtNLM"/>
    </source>
</evidence>
<dbReference type="RefSeq" id="WP_302037794.1">
    <property type="nucleotide sequence ID" value="NZ_JAUKPO010000005.1"/>
</dbReference>
<accession>A0ABT8R4G8</accession>
<feature type="transmembrane region" description="Helical" evidence="1">
    <location>
        <begin position="33"/>
        <end position="56"/>
    </location>
</feature>
<feature type="transmembrane region" description="Helical" evidence="1">
    <location>
        <begin position="147"/>
        <end position="173"/>
    </location>
</feature>
<evidence type="ECO:0000313" key="3">
    <source>
        <dbReference type="Proteomes" id="UP001168528"/>
    </source>
</evidence>
<feature type="transmembrane region" description="Helical" evidence="1">
    <location>
        <begin position="205"/>
        <end position="228"/>
    </location>
</feature>
<protein>
    <recommendedName>
        <fullName evidence="4">Yip1 domain-containing protein</fullName>
    </recommendedName>
</protein>
<keyword evidence="1" id="KW-1133">Transmembrane helix</keyword>
<feature type="transmembrane region" description="Helical" evidence="1">
    <location>
        <begin position="106"/>
        <end position="127"/>
    </location>
</feature>
<gene>
    <name evidence="2" type="ORF">Q0590_12055</name>
</gene>
<dbReference type="Proteomes" id="UP001168528">
    <property type="component" value="Unassembled WGS sequence"/>
</dbReference>
<feature type="transmembrane region" description="Helical" evidence="1">
    <location>
        <begin position="180"/>
        <end position="199"/>
    </location>
</feature>
<evidence type="ECO:0000256" key="1">
    <source>
        <dbReference type="SAM" id="Phobius"/>
    </source>
</evidence>